<dbReference type="InterPro" id="IPR036412">
    <property type="entry name" value="HAD-like_sf"/>
</dbReference>
<dbReference type="AlphaFoldDB" id="A0A8W8N8F3"/>
<protein>
    <recommendedName>
        <fullName evidence="3">Magnesium-dependent phosphatase 1</fullName>
    </recommendedName>
</protein>
<organism evidence="1 2">
    <name type="scientific">Magallana gigas</name>
    <name type="common">Pacific oyster</name>
    <name type="synonym">Crassostrea gigas</name>
    <dbReference type="NCBI Taxonomy" id="29159"/>
    <lineage>
        <taxon>Eukaryota</taxon>
        <taxon>Metazoa</taxon>
        <taxon>Spiralia</taxon>
        <taxon>Lophotrochozoa</taxon>
        <taxon>Mollusca</taxon>
        <taxon>Bivalvia</taxon>
        <taxon>Autobranchia</taxon>
        <taxon>Pteriomorphia</taxon>
        <taxon>Ostreida</taxon>
        <taxon>Ostreoidea</taxon>
        <taxon>Ostreidae</taxon>
        <taxon>Magallana</taxon>
    </lineage>
</organism>
<name>A0A8W8N8F3_MAGGI</name>
<dbReference type="NCBIfam" id="TIGR01685">
    <property type="entry name" value="MDP-1"/>
    <property type="match status" value="1"/>
</dbReference>
<dbReference type="OrthoDB" id="2865258at2759"/>
<dbReference type="Pfam" id="PF12689">
    <property type="entry name" value="Acid_PPase"/>
    <property type="match status" value="1"/>
</dbReference>
<proteinExistence type="predicted"/>
<evidence type="ECO:0000313" key="2">
    <source>
        <dbReference type="Proteomes" id="UP000005408"/>
    </source>
</evidence>
<dbReference type="Gene3D" id="3.40.50.1000">
    <property type="entry name" value="HAD superfamily/HAD-like"/>
    <property type="match status" value="1"/>
</dbReference>
<reference evidence="1" key="1">
    <citation type="submission" date="2022-08" db="UniProtKB">
        <authorList>
            <consortium name="EnsemblMetazoa"/>
        </authorList>
    </citation>
    <scope>IDENTIFICATION</scope>
    <source>
        <strain evidence="1">05x7-T-G4-1.051#20</strain>
    </source>
</reference>
<dbReference type="InterPro" id="IPR023214">
    <property type="entry name" value="HAD_sf"/>
</dbReference>
<dbReference type="Proteomes" id="UP000005408">
    <property type="component" value="Unassembled WGS sequence"/>
</dbReference>
<dbReference type="SFLD" id="SFLDG01129">
    <property type="entry name" value="C1.5:_HAD__Beta-PGM__Phosphata"/>
    <property type="match status" value="1"/>
</dbReference>
<dbReference type="EnsemblMetazoa" id="G5078.4">
    <property type="protein sequence ID" value="G5078.4:cds"/>
    <property type="gene ID" value="G5078"/>
</dbReference>
<dbReference type="PANTHER" id="PTHR17901">
    <property type="entry name" value="MAGNESIUM-DEPENDENT PHOSPHATASE 1 MDP1"/>
    <property type="match status" value="1"/>
</dbReference>
<dbReference type="InterPro" id="IPR010036">
    <property type="entry name" value="MDP_1_eu_arc"/>
</dbReference>
<dbReference type="OMA" id="GVWAWRK"/>
<dbReference type="SFLD" id="SFLDS00003">
    <property type="entry name" value="Haloacid_Dehalogenase"/>
    <property type="match status" value="1"/>
</dbReference>
<dbReference type="PANTHER" id="PTHR17901:SF14">
    <property type="entry name" value="MAGNESIUM-DEPENDENT PHOSPHATASE 1"/>
    <property type="match status" value="1"/>
</dbReference>
<keyword evidence="2" id="KW-1185">Reference proteome</keyword>
<dbReference type="CDD" id="cd07501">
    <property type="entry name" value="HAD_MDP-1_like"/>
    <property type="match status" value="1"/>
</dbReference>
<accession>A0A8W8N8F3</accession>
<evidence type="ECO:0000313" key="1">
    <source>
        <dbReference type="EnsemblMetazoa" id="G5078.4:cds"/>
    </source>
</evidence>
<dbReference type="InterPro" id="IPR035679">
    <property type="entry name" value="MDP-1_euk"/>
</dbReference>
<dbReference type="EnsemblMetazoa" id="G5078.3">
    <property type="protein sequence ID" value="G5078.3:cds"/>
    <property type="gene ID" value="G5078"/>
</dbReference>
<dbReference type="SUPFAM" id="SSF56784">
    <property type="entry name" value="HAD-like"/>
    <property type="match status" value="1"/>
</dbReference>
<dbReference type="InterPro" id="IPR010033">
    <property type="entry name" value="HAD_SF_ppase_IIIC"/>
</dbReference>
<dbReference type="GO" id="GO:0003993">
    <property type="term" value="F:acid phosphatase activity"/>
    <property type="evidence" value="ECO:0007669"/>
    <property type="project" value="TreeGrafter"/>
</dbReference>
<dbReference type="NCBIfam" id="TIGR01681">
    <property type="entry name" value="HAD-SF-IIIC"/>
    <property type="match status" value="1"/>
</dbReference>
<dbReference type="SFLD" id="SFLDG01131">
    <property type="entry name" value="C1.5.2:_MDP_Like"/>
    <property type="match status" value="1"/>
</dbReference>
<evidence type="ECO:0008006" key="3">
    <source>
        <dbReference type="Google" id="ProtNLM"/>
    </source>
</evidence>
<dbReference type="EnsemblMetazoa" id="G5078.1">
    <property type="protein sequence ID" value="G5078.1:cds"/>
    <property type="gene ID" value="G5078"/>
</dbReference>
<sequence length="165" mass="19213">MAVKPKLVVFDLDYTLWPFWIDTHYDAPFTKISKTNVKDCHGKQVPFYTDVPKILQKLKTDGIKIGVASRTSCTIEAKELIKCFEWDKYFDYVQIFPGAKTTHFNNIRRDSGIDYQDMIFFDDEHRNIRDVSKLGVTSFFVPQGVQNEVIRCGFENHKNGVKHNI</sequence>